<organism evidence="2 3">
    <name type="scientific">Anisodus acutangulus</name>
    <dbReference type="NCBI Taxonomy" id="402998"/>
    <lineage>
        <taxon>Eukaryota</taxon>
        <taxon>Viridiplantae</taxon>
        <taxon>Streptophyta</taxon>
        <taxon>Embryophyta</taxon>
        <taxon>Tracheophyta</taxon>
        <taxon>Spermatophyta</taxon>
        <taxon>Magnoliopsida</taxon>
        <taxon>eudicotyledons</taxon>
        <taxon>Gunneridae</taxon>
        <taxon>Pentapetalae</taxon>
        <taxon>asterids</taxon>
        <taxon>lamiids</taxon>
        <taxon>Solanales</taxon>
        <taxon>Solanaceae</taxon>
        <taxon>Solanoideae</taxon>
        <taxon>Hyoscyameae</taxon>
        <taxon>Anisodus</taxon>
    </lineage>
</organism>
<feature type="compositionally biased region" description="Acidic residues" evidence="1">
    <location>
        <begin position="180"/>
        <end position="189"/>
    </location>
</feature>
<dbReference type="AlphaFoldDB" id="A0A9Q1N150"/>
<evidence type="ECO:0000313" key="3">
    <source>
        <dbReference type="Proteomes" id="UP001152561"/>
    </source>
</evidence>
<name>A0A9Q1N150_9SOLA</name>
<proteinExistence type="predicted"/>
<sequence>MDILEQVHALGIQFVFQDLVECNIHLVREAYANWTCEEALDDICVRGVVAPFTNNELCEFLSTLVVSSKPYDEIYVHHPYRALHHLLCGQHSTSHWERRKKDVIQRHAMNDSIITNMYAMQNLHLTLGATAAIPEQFAEINERFPLSSHAMILCKYGEAFAEPVDDDMPTPESEPHVEPASEEEAEIAA</sequence>
<keyword evidence="3" id="KW-1185">Reference proteome</keyword>
<reference evidence="3" key="1">
    <citation type="journal article" date="2023" name="Proc. Natl. Acad. Sci. U.S.A.">
        <title>Genomic and structural basis for evolution of tropane alkaloid biosynthesis.</title>
        <authorList>
            <person name="Wanga Y.-J."/>
            <person name="Taina T."/>
            <person name="Yua J.-Y."/>
            <person name="Lia J."/>
            <person name="Xua B."/>
            <person name="Chenc J."/>
            <person name="D'Auriad J.C."/>
            <person name="Huanga J.-P."/>
            <person name="Huanga S.-X."/>
        </authorList>
    </citation>
    <scope>NUCLEOTIDE SEQUENCE [LARGE SCALE GENOMIC DNA]</scope>
    <source>
        <strain evidence="3">cv. KIB-2019</strain>
    </source>
</reference>
<feature type="region of interest" description="Disordered" evidence="1">
    <location>
        <begin position="163"/>
        <end position="189"/>
    </location>
</feature>
<protein>
    <submittedName>
        <fullName evidence="2">Uncharacterized protein</fullName>
    </submittedName>
</protein>
<comment type="caution">
    <text evidence="2">The sequence shown here is derived from an EMBL/GenBank/DDBJ whole genome shotgun (WGS) entry which is preliminary data.</text>
</comment>
<dbReference type="Proteomes" id="UP001152561">
    <property type="component" value="Unassembled WGS sequence"/>
</dbReference>
<accession>A0A9Q1N150</accession>
<dbReference type="EMBL" id="JAJAGQ010000002">
    <property type="protein sequence ID" value="KAJ8569716.1"/>
    <property type="molecule type" value="Genomic_DNA"/>
</dbReference>
<gene>
    <name evidence="2" type="ORF">K7X08_006293</name>
</gene>
<evidence type="ECO:0000256" key="1">
    <source>
        <dbReference type="SAM" id="MobiDB-lite"/>
    </source>
</evidence>
<dbReference type="OrthoDB" id="10573825at2759"/>
<evidence type="ECO:0000313" key="2">
    <source>
        <dbReference type="EMBL" id="KAJ8569716.1"/>
    </source>
</evidence>